<dbReference type="Gene3D" id="1.20.272.10">
    <property type="match status" value="1"/>
</dbReference>
<dbReference type="RefSeq" id="WP_021383430.1">
    <property type="nucleotide sequence ID" value="NZ_LJCL01000008.1"/>
</dbReference>
<feature type="domain" description="DNA polymerase III delta subunit-like C-terminal" evidence="1">
    <location>
        <begin position="178"/>
        <end position="283"/>
    </location>
</feature>
<proteinExistence type="predicted"/>
<reference evidence="2" key="1">
    <citation type="journal article" date="2018" name="Sci. Rep.">
        <title>Novel Clade C-I Clostridium difficile strains escape diagnostic tests, differ in pathogenicity potential and carry toxins on extrachromosomal elements.</title>
        <authorList>
            <person name="Ramirez-Vargas G."/>
            <person name="Lopez-Urena D."/>
            <person name="Badilla A."/>
            <person name="Orozco-Aguilar J."/>
            <person name="Murillo T."/>
            <person name="Rojas P."/>
            <person name="Riedel T."/>
            <person name="Overmann J."/>
            <person name="Gonzalez G."/>
            <person name="Chaves-Olarte E."/>
            <person name="Quesada-Gomez C."/>
            <person name="Rodriguez C."/>
        </authorList>
    </citation>
    <scope>NUCLEOTIDE SEQUENCE</scope>
    <source>
        <strain evidence="2">HSJD-312</strain>
        <plasmid evidence="2">pHSJD-312</plasmid>
    </source>
</reference>
<name>A0A386JC82_CLODI</name>
<organism evidence="2">
    <name type="scientific">Clostridioides difficile</name>
    <name type="common">Peptoclostridium difficile</name>
    <dbReference type="NCBI Taxonomy" id="1496"/>
    <lineage>
        <taxon>Bacteria</taxon>
        <taxon>Bacillati</taxon>
        <taxon>Bacillota</taxon>
        <taxon>Clostridia</taxon>
        <taxon>Peptostreptococcales</taxon>
        <taxon>Peptostreptococcaceae</taxon>
        <taxon>Clostridioides</taxon>
    </lineage>
</organism>
<evidence type="ECO:0000259" key="1">
    <source>
        <dbReference type="Pfam" id="PF21694"/>
    </source>
</evidence>
<geneLocation type="plasmid" evidence="2">
    <name>pHSJD-312</name>
</geneLocation>
<dbReference type="EMBL" id="MG973074">
    <property type="protein sequence ID" value="AYD68766.1"/>
    <property type="molecule type" value="Genomic_DNA"/>
</dbReference>
<protein>
    <submittedName>
        <fullName evidence="2">DNA polymerase III, delta subunit</fullName>
    </submittedName>
</protein>
<evidence type="ECO:0000313" key="2">
    <source>
        <dbReference type="EMBL" id="AYD68766.1"/>
    </source>
</evidence>
<accession>A0A386JC82</accession>
<gene>
    <name evidence="2" type="ORF">pHSJD-312_00145</name>
</gene>
<dbReference type="Pfam" id="PF21694">
    <property type="entry name" value="DNA_pol3_delta_C"/>
    <property type="match status" value="1"/>
</dbReference>
<dbReference type="AlphaFoldDB" id="A0A386JC82"/>
<dbReference type="InterPro" id="IPR048466">
    <property type="entry name" value="DNA_pol3_delta-like_C"/>
</dbReference>
<keyword evidence="2" id="KW-0614">Plasmid</keyword>
<sequence>MKSKLLITNNYYSVKKEIEVLEKALNFKDINIEKITTKIDINDLISRIEIMPIVDSFRVLIIDINKYSSKELNVITKAISISRTCIVLSIYYTKDIFDKGDKTIVKIFQDSKIEIKKYLTIVKSEVEKILLYHNLNLNPNIFINSDNMDVVLNDIKKISSLDNNFKNYEEYLSESFNKNTFDLIDAIESKDITKAIELYKTISKTSNIIGINLTLLNHFNLMRQIQSIPKNIRNILYEREKSVKGKANYIHEFRLKILEDKAKRSTLDLEFTVNELLENDLNKNKINLEKSIVKIILRGEKIKCHY</sequence>